<evidence type="ECO:0000256" key="1">
    <source>
        <dbReference type="ARBA" id="ARBA00009013"/>
    </source>
</evidence>
<dbReference type="SUPFAM" id="SSF52091">
    <property type="entry name" value="SpoIIaa-like"/>
    <property type="match status" value="1"/>
</dbReference>
<dbReference type="AlphaFoldDB" id="A0A1A3BHV7"/>
<evidence type="ECO:0000313" key="5">
    <source>
        <dbReference type="Proteomes" id="UP000093795"/>
    </source>
</evidence>
<dbReference type="eggNOG" id="COG1366">
    <property type="taxonomic scope" value="Bacteria"/>
</dbReference>
<dbReference type="STRING" id="1790.A5645_17215"/>
<dbReference type="PANTHER" id="PTHR33495:SF2">
    <property type="entry name" value="ANTI-SIGMA FACTOR ANTAGONIST TM_1081-RELATED"/>
    <property type="match status" value="1"/>
</dbReference>
<dbReference type="InterPro" id="IPR036513">
    <property type="entry name" value="STAS_dom_sf"/>
</dbReference>
<feature type="domain" description="STAS" evidence="3">
    <location>
        <begin position="29"/>
        <end position="140"/>
    </location>
</feature>
<dbReference type="Proteomes" id="UP000093795">
    <property type="component" value="Unassembled WGS sequence"/>
</dbReference>
<evidence type="ECO:0000259" key="3">
    <source>
        <dbReference type="PROSITE" id="PS50801"/>
    </source>
</evidence>
<gene>
    <name evidence="4" type="ORF">A9X01_05280</name>
</gene>
<sequence>MNLGSANFSRTVSLSSDLSSQLDGPSSTLRATTVRSASAVVVRAGGEVDASNEHTWQGLVTEAATAASQAGLLVVDVNDLDFMGCCAFTVLADEAERCRERGITLRMVSQNPGVARIVDACAFGNVLSVHPTTESALTTA</sequence>
<dbReference type="CDD" id="cd07043">
    <property type="entry name" value="STAS_anti-anti-sigma_factors"/>
    <property type="match status" value="1"/>
</dbReference>
<comment type="similarity">
    <text evidence="1 2">Belongs to the anti-sigma-factor antagonist family.</text>
</comment>
<dbReference type="GO" id="GO:0043856">
    <property type="term" value="F:anti-sigma factor antagonist activity"/>
    <property type="evidence" value="ECO:0007669"/>
    <property type="project" value="InterPro"/>
</dbReference>
<name>A0A1A3BHV7_MYCAS</name>
<dbReference type="OrthoDB" id="3700428at2"/>
<dbReference type="PANTHER" id="PTHR33495">
    <property type="entry name" value="ANTI-SIGMA FACTOR ANTAGONIST TM_1081-RELATED-RELATED"/>
    <property type="match status" value="1"/>
</dbReference>
<dbReference type="RefSeq" id="WP_065123303.1">
    <property type="nucleotide sequence ID" value="NZ_LZKQ01000303.1"/>
</dbReference>
<dbReference type="EMBL" id="LZKQ01000303">
    <property type="protein sequence ID" value="OBI74634.1"/>
    <property type="molecule type" value="Genomic_DNA"/>
</dbReference>
<dbReference type="Gene3D" id="3.30.750.24">
    <property type="entry name" value="STAS domain"/>
    <property type="match status" value="1"/>
</dbReference>
<dbReference type="NCBIfam" id="TIGR00377">
    <property type="entry name" value="ant_ant_sig"/>
    <property type="match status" value="1"/>
</dbReference>
<organism evidence="4 5">
    <name type="scientific">Mycobacterium asiaticum</name>
    <dbReference type="NCBI Taxonomy" id="1790"/>
    <lineage>
        <taxon>Bacteria</taxon>
        <taxon>Bacillati</taxon>
        <taxon>Actinomycetota</taxon>
        <taxon>Actinomycetes</taxon>
        <taxon>Mycobacteriales</taxon>
        <taxon>Mycobacteriaceae</taxon>
        <taxon>Mycobacterium</taxon>
    </lineage>
</organism>
<evidence type="ECO:0000256" key="2">
    <source>
        <dbReference type="RuleBase" id="RU003749"/>
    </source>
</evidence>
<dbReference type="InterPro" id="IPR002645">
    <property type="entry name" value="STAS_dom"/>
</dbReference>
<comment type="caution">
    <text evidence="4">The sequence shown here is derived from an EMBL/GenBank/DDBJ whole genome shotgun (WGS) entry which is preliminary data.</text>
</comment>
<reference evidence="4 5" key="1">
    <citation type="submission" date="2016-06" db="EMBL/GenBank/DDBJ databases">
        <authorList>
            <person name="Kjaerup R.B."/>
            <person name="Dalgaard T.S."/>
            <person name="Juul-Madsen H.R."/>
        </authorList>
    </citation>
    <scope>NUCLEOTIDE SEQUENCE [LARGE SCALE GENOMIC DNA]</scope>
    <source>
        <strain evidence="4 5">1081914.2</strain>
    </source>
</reference>
<evidence type="ECO:0000313" key="4">
    <source>
        <dbReference type="EMBL" id="OBI74634.1"/>
    </source>
</evidence>
<accession>A0A1A3BHV7</accession>
<proteinExistence type="inferred from homology"/>
<protein>
    <recommendedName>
        <fullName evidence="2">Anti-sigma factor antagonist</fullName>
    </recommendedName>
</protein>
<dbReference type="InterPro" id="IPR003658">
    <property type="entry name" value="Anti-sigma_ant"/>
</dbReference>
<dbReference type="PROSITE" id="PS50801">
    <property type="entry name" value="STAS"/>
    <property type="match status" value="1"/>
</dbReference>
<dbReference type="Pfam" id="PF01740">
    <property type="entry name" value="STAS"/>
    <property type="match status" value="1"/>
</dbReference>